<comment type="caution">
    <text evidence="1">The sequence shown here is derived from an EMBL/GenBank/DDBJ whole genome shotgun (WGS) entry which is preliminary data.</text>
</comment>
<dbReference type="AlphaFoldDB" id="A0A5R8PD09"/>
<gene>
    <name evidence="1" type="ORF">FEK35_16900</name>
</gene>
<accession>A0A5R8PD09</accession>
<dbReference type="RefSeq" id="WP_036539192.1">
    <property type="nucleotide sequence ID" value="NZ_JADLQD010000001.1"/>
</dbReference>
<sequence>MTRSTTTGRIGDGTTVGRARIETDTPHTYRWLATPNSEESALRRISGRSPVGLLRKLTLEHRDKIVIYYFI</sequence>
<evidence type="ECO:0000313" key="1">
    <source>
        <dbReference type="EMBL" id="TLG08851.1"/>
    </source>
</evidence>
<evidence type="ECO:0000313" key="2">
    <source>
        <dbReference type="Proteomes" id="UP000308349"/>
    </source>
</evidence>
<reference evidence="1 2" key="1">
    <citation type="submission" date="2019-05" db="EMBL/GenBank/DDBJ databases">
        <title>Genomes sequences of two Nocardia cyriacigeorgica environmental isolates, type strains Nocardia asteroides ATCC 19247 and Nocardia cyriacigeorgica DSM 44484.</title>
        <authorList>
            <person name="Vautrin F."/>
            <person name="Bergeron E."/>
            <person name="Dubost A."/>
            <person name="Abrouk D."/>
            <person name="Rodriguez Nava V."/>
            <person name="Pujic P."/>
        </authorList>
    </citation>
    <scope>NUCLEOTIDE SEQUENCE [LARGE SCALE GENOMIC DNA]</scope>
    <source>
        <strain evidence="1 2">EML 1456</strain>
    </source>
</reference>
<protein>
    <submittedName>
        <fullName evidence="1">Uncharacterized protein</fullName>
    </submittedName>
</protein>
<dbReference type="EMBL" id="VBUU01000016">
    <property type="protein sequence ID" value="TLG08851.1"/>
    <property type="molecule type" value="Genomic_DNA"/>
</dbReference>
<dbReference type="OrthoDB" id="4561023at2"/>
<organism evidence="1 2">
    <name type="scientific">Nocardia cyriacigeorgica</name>
    <dbReference type="NCBI Taxonomy" id="135487"/>
    <lineage>
        <taxon>Bacteria</taxon>
        <taxon>Bacillati</taxon>
        <taxon>Actinomycetota</taxon>
        <taxon>Actinomycetes</taxon>
        <taxon>Mycobacteriales</taxon>
        <taxon>Nocardiaceae</taxon>
        <taxon>Nocardia</taxon>
    </lineage>
</organism>
<proteinExistence type="predicted"/>
<name>A0A5R8PD09_9NOCA</name>
<dbReference type="Proteomes" id="UP000308349">
    <property type="component" value="Unassembled WGS sequence"/>
</dbReference>